<dbReference type="Proteomes" id="UP000198705">
    <property type="component" value="Unassembled WGS sequence"/>
</dbReference>
<sequence>MKFFIKSALVLTLLVSCKSDQLSSKLIDDSITKYSKLEKQHQVYSNILNSLEEFSQTKKLNFNTKSKDTIIIKDKTNKLVFLKEDLIRVEIPNITYLINSVEDITLKFKINDSLRNGFLKNKIYNGFYVNFDEIGFQEINFKNNDTIFLKGYYNDNTKRKTLKYKNNQPNGIQENFYPNGILSKRIDYSEGIIVGDVIEWFDNGKIKSKVTYENGQKQGEQITYYKNTNSMKSRENFKHGKLDGLQVAWFDNANLKHKVKFQNGKLNGEMILFQKNQKLMKMKGSYLDDYRNGDFTVWNENGTIIISAKFELGKLIEIKKGTEEAIQSQLSDIEMDFF</sequence>
<dbReference type="STRING" id="649333.SAMN04487989_101614"/>
<evidence type="ECO:0000313" key="1">
    <source>
        <dbReference type="EMBL" id="SFN46552.1"/>
    </source>
</evidence>
<proteinExistence type="predicted"/>
<dbReference type="InterPro" id="IPR011652">
    <property type="entry name" value="MORN_2"/>
</dbReference>
<protein>
    <submittedName>
        <fullName evidence="1">Antitoxin component YwqK of the YwqJK toxin-antitoxin module</fullName>
    </submittedName>
</protein>
<organism evidence="1 2">
    <name type="scientific">Bizionia echini</name>
    <dbReference type="NCBI Taxonomy" id="649333"/>
    <lineage>
        <taxon>Bacteria</taxon>
        <taxon>Pseudomonadati</taxon>
        <taxon>Bacteroidota</taxon>
        <taxon>Flavobacteriia</taxon>
        <taxon>Flavobacteriales</taxon>
        <taxon>Flavobacteriaceae</taxon>
        <taxon>Bizionia</taxon>
    </lineage>
</organism>
<dbReference type="OrthoDB" id="830908at2"/>
<dbReference type="AlphaFoldDB" id="A0A1I4Z8D3"/>
<evidence type="ECO:0000313" key="2">
    <source>
        <dbReference type="Proteomes" id="UP000198705"/>
    </source>
</evidence>
<dbReference type="Gene3D" id="2.20.110.10">
    <property type="entry name" value="Histone H3 K4-specific methyltransferase SET7/9 N-terminal domain"/>
    <property type="match status" value="2"/>
</dbReference>
<gene>
    <name evidence="1" type="ORF">SAMN04487989_101614</name>
</gene>
<dbReference type="EMBL" id="FOVN01000001">
    <property type="protein sequence ID" value="SFN46552.1"/>
    <property type="molecule type" value="Genomic_DNA"/>
</dbReference>
<name>A0A1I4Z8D3_9FLAO</name>
<reference evidence="2" key="1">
    <citation type="submission" date="2016-10" db="EMBL/GenBank/DDBJ databases">
        <authorList>
            <person name="Varghese N."/>
            <person name="Submissions S."/>
        </authorList>
    </citation>
    <scope>NUCLEOTIDE SEQUENCE [LARGE SCALE GENOMIC DNA]</scope>
    <source>
        <strain evidence="2">DSM 23925</strain>
    </source>
</reference>
<dbReference type="Pfam" id="PF07661">
    <property type="entry name" value="MORN_2"/>
    <property type="match status" value="2"/>
</dbReference>
<dbReference type="SUPFAM" id="SSF82185">
    <property type="entry name" value="Histone H3 K4-specific methyltransferase SET7/9 N-terminal domain"/>
    <property type="match status" value="2"/>
</dbReference>
<accession>A0A1I4Z8D3</accession>
<keyword evidence="2" id="KW-1185">Reference proteome</keyword>
<dbReference type="PROSITE" id="PS51257">
    <property type="entry name" value="PROKAR_LIPOPROTEIN"/>
    <property type="match status" value="1"/>
</dbReference>
<dbReference type="RefSeq" id="WP_092206160.1">
    <property type="nucleotide sequence ID" value="NZ_FOVN01000001.1"/>
</dbReference>